<keyword evidence="4" id="KW-1185">Reference proteome</keyword>
<feature type="compositionally biased region" description="Polar residues" evidence="1">
    <location>
        <begin position="32"/>
        <end position="42"/>
    </location>
</feature>
<protein>
    <submittedName>
        <fullName evidence="3">Uncharacterized protein</fullName>
    </submittedName>
</protein>
<evidence type="ECO:0000313" key="3">
    <source>
        <dbReference type="EMBL" id="GAA0615508.1"/>
    </source>
</evidence>
<organism evidence="3 4">
    <name type="scientific">Sporichthya brevicatena</name>
    <dbReference type="NCBI Taxonomy" id="171442"/>
    <lineage>
        <taxon>Bacteria</taxon>
        <taxon>Bacillati</taxon>
        <taxon>Actinomycetota</taxon>
        <taxon>Actinomycetes</taxon>
        <taxon>Sporichthyales</taxon>
        <taxon>Sporichthyaceae</taxon>
        <taxon>Sporichthya</taxon>
    </lineage>
</organism>
<dbReference type="EMBL" id="BAAAHE010000012">
    <property type="protein sequence ID" value="GAA0615508.1"/>
    <property type="molecule type" value="Genomic_DNA"/>
</dbReference>
<dbReference type="PROSITE" id="PS51257">
    <property type="entry name" value="PROKAR_LIPOPROTEIN"/>
    <property type="match status" value="1"/>
</dbReference>
<feature type="region of interest" description="Disordered" evidence="1">
    <location>
        <begin position="28"/>
        <end position="51"/>
    </location>
</feature>
<feature type="chain" id="PRO_5045114747" evidence="2">
    <location>
        <begin position="24"/>
        <end position="428"/>
    </location>
</feature>
<keyword evidence="2" id="KW-0732">Signal</keyword>
<feature type="signal peptide" evidence="2">
    <location>
        <begin position="1"/>
        <end position="23"/>
    </location>
</feature>
<name>A0ABN1GP25_9ACTN</name>
<dbReference type="RefSeq" id="WP_344603566.1">
    <property type="nucleotide sequence ID" value="NZ_BAAAHE010000012.1"/>
</dbReference>
<evidence type="ECO:0000256" key="2">
    <source>
        <dbReference type="SAM" id="SignalP"/>
    </source>
</evidence>
<gene>
    <name evidence="3" type="ORF">GCM10009547_16800</name>
</gene>
<proteinExistence type="predicted"/>
<evidence type="ECO:0000256" key="1">
    <source>
        <dbReference type="SAM" id="MobiDB-lite"/>
    </source>
</evidence>
<accession>A0ABN1GP25</accession>
<evidence type="ECO:0000313" key="4">
    <source>
        <dbReference type="Proteomes" id="UP001500957"/>
    </source>
</evidence>
<reference evidence="3 4" key="1">
    <citation type="journal article" date="2019" name="Int. J. Syst. Evol. Microbiol.">
        <title>The Global Catalogue of Microorganisms (GCM) 10K type strain sequencing project: providing services to taxonomists for standard genome sequencing and annotation.</title>
        <authorList>
            <consortium name="The Broad Institute Genomics Platform"/>
            <consortium name="The Broad Institute Genome Sequencing Center for Infectious Disease"/>
            <person name="Wu L."/>
            <person name="Ma J."/>
        </authorList>
    </citation>
    <scope>NUCLEOTIDE SEQUENCE [LARGE SCALE GENOMIC DNA]</scope>
    <source>
        <strain evidence="3 4">JCM 10671</strain>
    </source>
</reference>
<comment type="caution">
    <text evidence="3">The sequence shown here is derived from an EMBL/GenBank/DDBJ whole genome shotgun (WGS) entry which is preliminary data.</text>
</comment>
<dbReference type="Proteomes" id="UP001500957">
    <property type="component" value="Unassembled WGS sequence"/>
</dbReference>
<sequence length="428" mass="43266">MRTPARSLVAAALSAALLGGGLAACGSDDDTASATGDQQNSQGSAGASGGTTTAALTAKGTGNPFADAITAAGHMPMTAKALADGIATATKMKGSATSPAAELRAGLTHLLTEHVYLAGMAVATAYHAGADSPEFKLAAEAVDDNSQRVAAAIGTVAPDEEEGFLTRWRSHVTDFVNYAVAAKTQDEAGKKKAVANLSAYAKSSGTFFAKISGGTMKAADVESAFNEHIGMLAVAVDAFAAGETKAYKLLKSAAGHMPMMATYLADGVDKATKGEGDPNDEASTLRANLTDYLTSHVYLAGVAVFTAYTAGADSAAFTAAAAAVDSNSKDISKAVGSIAGKDKGDAFYASWSKHVSDFVDYAVAAAGSDQAKMDAALANLNAYRSSAGAFFETITNGTIPSSAVEEELKMHIETVAGVIDSLKAALVK</sequence>